<feature type="region of interest" description="Disordered" evidence="1">
    <location>
        <begin position="69"/>
        <end position="99"/>
    </location>
</feature>
<gene>
    <name evidence="2" type="ORF">DMAD_03958</name>
</gene>
<reference evidence="2 3" key="1">
    <citation type="submission" date="2024-02" db="EMBL/GenBank/DDBJ databases">
        <title>A chromosome-level genome assembly of Drosophila madeirensis, a fruit fly species endemic to Madeira island.</title>
        <authorList>
            <person name="Tomihara K."/>
            <person name="Llopart A."/>
            <person name="Yamamoto D."/>
        </authorList>
    </citation>
    <scope>NUCLEOTIDE SEQUENCE [LARGE SCALE GENOMIC DNA]</scope>
    <source>
        <strain evidence="2 3">RF1</strain>
    </source>
</reference>
<feature type="compositionally biased region" description="Acidic residues" evidence="1">
    <location>
        <begin position="31"/>
        <end position="45"/>
    </location>
</feature>
<dbReference type="AlphaFoldDB" id="A0AAU9GB55"/>
<feature type="region of interest" description="Disordered" evidence="1">
    <location>
        <begin position="30"/>
        <end position="54"/>
    </location>
</feature>
<evidence type="ECO:0000313" key="3">
    <source>
        <dbReference type="Proteomes" id="UP001500889"/>
    </source>
</evidence>
<name>A0AAU9GB55_DROMD</name>
<proteinExistence type="predicted"/>
<evidence type="ECO:0000313" key="2">
    <source>
        <dbReference type="EMBL" id="BFG05158.1"/>
    </source>
</evidence>
<dbReference type="EMBL" id="AP029267">
    <property type="protein sequence ID" value="BFG05158.1"/>
    <property type="molecule type" value="Genomic_DNA"/>
</dbReference>
<dbReference type="Proteomes" id="UP001500889">
    <property type="component" value="Chromosome E"/>
</dbReference>
<evidence type="ECO:0000256" key="1">
    <source>
        <dbReference type="SAM" id="MobiDB-lite"/>
    </source>
</evidence>
<feature type="region of interest" description="Disordered" evidence="1">
    <location>
        <begin position="182"/>
        <end position="206"/>
    </location>
</feature>
<organism evidence="2 3">
    <name type="scientific">Drosophila madeirensis</name>
    <name type="common">Fruit fly</name>
    <dbReference type="NCBI Taxonomy" id="30013"/>
    <lineage>
        <taxon>Eukaryota</taxon>
        <taxon>Metazoa</taxon>
        <taxon>Ecdysozoa</taxon>
        <taxon>Arthropoda</taxon>
        <taxon>Hexapoda</taxon>
        <taxon>Insecta</taxon>
        <taxon>Pterygota</taxon>
        <taxon>Neoptera</taxon>
        <taxon>Endopterygota</taxon>
        <taxon>Diptera</taxon>
        <taxon>Brachycera</taxon>
        <taxon>Muscomorpha</taxon>
        <taxon>Ephydroidea</taxon>
        <taxon>Drosophilidae</taxon>
        <taxon>Drosophila</taxon>
        <taxon>Sophophora</taxon>
    </lineage>
</organism>
<keyword evidence="3" id="KW-1185">Reference proteome</keyword>
<feature type="region of interest" description="Disordered" evidence="1">
    <location>
        <begin position="105"/>
        <end position="124"/>
    </location>
</feature>
<protein>
    <submittedName>
        <fullName evidence="2">Uncharacterized protein</fullName>
    </submittedName>
</protein>
<accession>A0AAU9GB55</accession>
<feature type="compositionally biased region" description="Basic residues" evidence="1">
    <location>
        <begin position="82"/>
        <end position="91"/>
    </location>
</feature>
<feature type="compositionally biased region" description="Low complexity" evidence="1">
    <location>
        <begin position="186"/>
        <end position="201"/>
    </location>
</feature>
<feature type="compositionally biased region" description="Low complexity" evidence="1">
    <location>
        <begin position="282"/>
        <end position="300"/>
    </location>
</feature>
<sequence>MSHLLRRTKKSCLKLLRKISTSRQLFVQRLDEEDGDEEDEMEPSDGEAYLQKDVNSNCHTAEAIYEELQLNECSPKPDQHQHQHQHQHQQHQHQTQPQAVQHFEYASEAEEEKQPQPQLHYPETKLDLRSRYLLSSSNYEVLESTPVPDSGIEFERVPYRENVRYLRHTPSNSSLDLHLQVEEQQKQQQPQPKQKPQQPQQMPTAARFHPCSISLGSKIEGNYHSVVIMEPPHDDYPIVKWDINGNSMDDESIDRWQLSTHWDDFDSRWRKAATGPSHFRSRSQSQSQSQSQRSSHQSSSCTLETWIDEAEPLSLGPFVDENPQVNAGTHSSLCLKSF</sequence>
<feature type="region of interest" description="Disordered" evidence="1">
    <location>
        <begin position="273"/>
        <end position="301"/>
    </location>
</feature>